<protein>
    <submittedName>
        <fullName evidence="3">Uncharacterized protein</fullName>
    </submittedName>
</protein>
<reference evidence="3 4" key="1">
    <citation type="submission" date="2015-01" db="EMBL/GenBank/DDBJ databases">
        <title>The Genome Sequence of Exophiala spinifera CBS89968.</title>
        <authorList>
            <consortium name="The Broad Institute Genomics Platform"/>
            <person name="Cuomo C."/>
            <person name="de Hoog S."/>
            <person name="Gorbushina A."/>
            <person name="Stielow B."/>
            <person name="Teixiera M."/>
            <person name="Abouelleil A."/>
            <person name="Chapman S.B."/>
            <person name="Priest M."/>
            <person name="Young S.K."/>
            <person name="Wortman J."/>
            <person name="Nusbaum C."/>
            <person name="Birren B."/>
        </authorList>
    </citation>
    <scope>NUCLEOTIDE SEQUENCE [LARGE SCALE GENOMIC DNA]</scope>
    <source>
        <strain evidence="3 4">CBS 89968</strain>
    </source>
</reference>
<evidence type="ECO:0000256" key="1">
    <source>
        <dbReference type="SAM" id="MobiDB-lite"/>
    </source>
</evidence>
<dbReference type="HOGENOM" id="CLU_1199838_0_0_1"/>
<gene>
    <name evidence="3" type="ORF">PV08_06639</name>
</gene>
<dbReference type="RefSeq" id="XP_016234075.1">
    <property type="nucleotide sequence ID" value="XM_016380973.1"/>
</dbReference>
<name>A0A0D2BRH6_9EURO</name>
<dbReference type="EMBL" id="KN847496">
    <property type="protein sequence ID" value="KIW13859.1"/>
    <property type="molecule type" value="Genomic_DNA"/>
</dbReference>
<dbReference type="VEuPathDB" id="FungiDB:PV08_06639"/>
<keyword evidence="2" id="KW-0472">Membrane</keyword>
<accession>A0A0D2BRH6</accession>
<keyword evidence="2" id="KW-0812">Transmembrane</keyword>
<feature type="compositionally biased region" description="Basic and acidic residues" evidence="1">
    <location>
        <begin position="131"/>
        <end position="146"/>
    </location>
</feature>
<feature type="region of interest" description="Disordered" evidence="1">
    <location>
        <begin position="103"/>
        <end position="195"/>
    </location>
</feature>
<keyword evidence="4" id="KW-1185">Reference proteome</keyword>
<dbReference type="OrthoDB" id="4161738at2759"/>
<proteinExistence type="predicted"/>
<dbReference type="Proteomes" id="UP000053328">
    <property type="component" value="Unassembled WGS sequence"/>
</dbReference>
<evidence type="ECO:0000313" key="4">
    <source>
        <dbReference type="Proteomes" id="UP000053328"/>
    </source>
</evidence>
<keyword evidence="2" id="KW-1133">Transmembrane helix</keyword>
<organism evidence="3 4">
    <name type="scientific">Exophiala spinifera</name>
    <dbReference type="NCBI Taxonomy" id="91928"/>
    <lineage>
        <taxon>Eukaryota</taxon>
        <taxon>Fungi</taxon>
        <taxon>Dikarya</taxon>
        <taxon>Ascomycota</taxon>
        <taxon>Pezizomycotina</taxon>
        <taxon>Eurotiomycetes</taxon>
        <taxon>Chaetothyriomycetidae</taxon>
        <taxon>Chaetothyriales</taxon>
        <taxon>Herpotrichiellaceae</taxon>
        <taxon>Exophiala</taxon>
    </lineage>
</organism>
<feature type="transmembrane region" description="Helical" evidence="2">
    <location>
        <begin position="21"/>
        <end position="40"/>
    </location>
</feature>
<sequence length="209" mass="23277">MPLYDPAALQYLTPHRLSGDLWPYVLCICFIWCIALIVGLRRRKFRSLQAETSLLPTTSKDLDVGLDLAKKGSNVCDLYHFAPLGGMDPETSPLMTSGQLAAKADNDKAAGSTNEFKDESGSNNANAAQQEKPETQPEETPSRAEKSPASSPLAVDEEPPWRRQSFPRDQTHPGPLRQDSTHHEMEHVPDEFHAGIIWRRRTIVFEGKA</sequence>
<dbReference type="AlphaFoldDB" id="A0A0D2BRH6"/>
<feature type="compositionally biased region" description="Basic and acidic residues" evidence="1">
    <location>
        <begin position="179"/>
        <end position="193"/>
    </location>
</feature>
<evidence type="ECO:0000256" key="2">
    <source>
        <dbReference type="SAM" id="Phobius"/>
    </source>
</evidence>
<dbReference type="GeneID" id="27333722"/>
<evidence type="ECO:0000313" key="3">
    <source>
        <dbReference type="EMBL" id="KIW13859.1"/>
    </source>
</evidence>